<sequence length="136" mass="15138">MEADAFSKKRESEGKIFLSNLPPATSSPPEEFQDENDLPKVAGRVLDKNYTRIGVDIDVQATLDSDIYNPEYNCRTEYRDPVFPQSCTLMLKVYTVDRISKTLCCVGYGFLPIFVEVGTTKQPSVSSSNVKVGLDS</sequence>
<evidence type="ECO:0000313" key="3">
    <source>
        <dbReference type="Proteomes" id="UP000275408"/>
    </source>
</evidence>
<evidence type="ECO:0000256" key="1">
    <source>
        <dbReference type="SAM" id="MobiDB-lite"/>
    </source>
</evidence>
<keyword evidence="3" id="KW-1185">Reference proteome</keyword>
<dbReference type="Proteomes" id="UP000275408">
    <property type="component" value="Unassembled WGS sequence"/>
</dbReference>
<feature type="region of interest" description="Disordered" evidence="1">
    <location>
        <begin position="1"/>
        <end position="38"/>
    </location>
</feature>
<dbReference type="STRING" id="46731.A0A3M6TDJ9"/>
<feature type="compositionally biased region" description="Basic and acidic residues" evidence="1">
    <location>
        <begin position="1"/>
        <end position="14"/>
    </location>
</feature>
<dbReference type="AlphaFoldDB" id="A0A3M6TDJ9"/>
<organism evidence="2 3">
    <name type="scientific">Pocillopora damicornis</name>
    <name type="common">Cauliflower coral</name>
    <name type="synonym">Millepora damicornis</name>
    <dbReference type="NCBI Taxonomy" id="46731"/>
    <lineage>
        <taxon>Eukaryota</taxon>
        <taxon>Metazoa</taxon>
        <taxon>Cnidaria</taxon>
        <taxon>Anthozoa</taxon>
        <taxon>Hexacorallia</taxon>
        <taxon>Scleractinia</taxon>
        <taxon>Astrocoeniina</taxon>
        <taxon>Pocilloporidae</taxon>
        <taxon>Pocillopora</taxon>
    </lineage>
</organism>
<comment type="caution">
    <text evidence="2">The sequence shown here is derived from an EMBL/GenBank/DDBJ whole genome shotgun (WGS) entry which is preliminary data.</text>
</comment>
<dbReference type="OrthoDB" id="289416at2759"/>
<accession>A0A3M6TDJ9</accession>
<protein>
    <submittedName>
        <fullName evidence="2">Uncharacterized protein</fullName>
    </submittedName>
</protein>
<reference evidence="2 3" key="1">
    <citation type="journal article" date="2018" name="Sci. Rep.">
        <title>Comparative analysis of the Pocillopora damicornis genome highlights role of immune system in coral evolution.</title>
        <authorList>
            <person name="Cunning R."/>
            <person name="Bay R.A."/>
            <person name="Gillette P."/>
            <person name="Baker A.C."/>
            <person name="Traylor-Knowles N."/>
        </authorList>
    </citation>
    <scope>NUCLEOTIDE SEQUENCE [LARGE SCALE GENOMIC DNA]</scope>
    <source>
        <strain evidence="2">RSMAS</strain>
        <tissue evidence="2">Whole animal</tissue>
    </source>
</reference>
<name>A0A3M6TDJ9_POCDA</name>
<gene>
    <name evidence="2" type="ORF">pdam_00006126</name>
</gene>
<proteinExistence type="predicted"/>
<evidence type="ECO:0000313" key="2">
    <source>
        <dbReference type="EMBL" id="RMX39507.1"/>
    </source>
</evidence>
<dbReference type="EMBL" id="RCHS01003809">
    <property type="protein sequence ID" value="RMX39507.1"/>
    <property type="molecule type" value="Genomic_DNA"/>
</dbReference>